<dbReference type="OrthoDB" id="9780430at2"/>
<dbReference type="STRING" id="529704.SAMN02927913_3467"/>
<dbReference type="AlphaFoldDB" id="A0A1H6YFT4"/>
<accession>A0A1H6YFT4</accession>
<dbReference type="PANTHER" id="PTHR42905">
    <property type="entry name" value="PHOSPHOENOLPYRUVATE CARBOXYLASE"/>
    <property type="match status" value="1"/>
</dbReference>
<dbReference type="InterPro" id="IPR015813">
    <property type="entry name" value="Pyrv/PenolPyrv_kinase-like_dom"/>
</dbReference>
<keyword evidence="2" id="KW-0456">Lyase</keyword>
<keyword evidence="3" id="KW-1185">Reference proteome</keyword>
<dbReference type="Pfam" id="PF13714">
    <property type="entry name" value="PEP_mutase"/>
    <property type="match status" value="1"/>
</dbReference>
<dbReference type="GO" id="GO:0046872">
    <property type="term" value="F:metal ion binding"/>
    <property type="evidence" value="ECO:0007669"/>
    <property type="project" value="UniProtKB-KW"/>
</dbReference>
<dbReference type="InterPro" id="IPR040442">
    <property type="entry name" value="Pyrv_kinase-like_dom_sf"/>
</dbReference>
<dbReference type="Proteomes" id="UP000199420">
    <property type="component" value="Unassembled WGS sequence"/>
</dbReference>
<reference evidence="2 3" key="1">
    <citation type="submission" date="2016-10" db="EMBL/GenBank/DDBJ databases">
        <authorList>
            <person name="de Groot N.N."/>
        </authorList>
    </citation>
    <scope>NUCLEOTIDE SEQUENCE [LARGE SCALE GENOMIC DNA]</scope>
    <source>
        <strain evidence="2 3">DSM 26515</strain>
    </source>
</reference>
<proteinExistence type="predicted"/>
<dbReference type="RefSeq" id="WP_091339989.1">
    <property type="nucleotide sequence ID" value="NZ_FNYC01000007.1"/>
</dbReference>
<dbReference type="CDD" id="cd00377">
    <property type="entry name" value="ICL_PEPM"/>
    <property type="match status" value="1"/>
</dbReference>
<evidence type="ECO:0000313" key="2">
    <source>
        <dbReference type="EMBL" id="SEJ40109.1"/>
    </source>
</evidence>
<dbReference type="SUPFAM" id="SSF51621">
    <property type="entry name" value="Phosphoenolpyruvate/pyruvate domain"/>
    <property type="match status" value="1"/>
</dbReference>
<organism evidence="2 3">
    <name type="scientific">Frateuria terrea</name>
    <dbReference type="NCBI Taxonomy" id="529704"/>
    <lineage>
        <taxon>Bacteria</taxon>
        <taxon>Pseudomonadati</taxon>
        <taxon>Pseudomonadota</taxon>
        <taxon>Gammaproteobacteria</taxon>
        <taxon>Lysobacterales</taxon>
        <taxon>Rhodanobacteraceae</taxon>
        <taxon>Frateuria</taxon>
    </lineage>
</organism>
<evidence type="ECO:0000256" key="1">
    <source>
        <dbReference type="ARBA" id="ARBA00022723"/>
    </source>
</evidence>
<evidence type="ECO:0000313" key="3">
    <source>
        <dbReference type="Proteomes" id="UP000199420"/>
    </source>
</evidence>
<keyword evidence="1" id="KW-0479">Metal-binding</keyword>
<dbReference type="EMBL" id="FNYC01000007">
    <property type="protein sequence ID" value="SEJ40109.1"/>
    <property type="molecule type" value="Genomic_DNA"/>
</dbReference>
<dbReference type="PANTHER" id="PTHR42905:SF16">
    <property type="entry name" value="CARBOXYPHOSPHONOENOLPYRUVATE PHOSPHONOMUTASE-LIKE PROTEIN (AFU_ORTHOLOGUE AFUA_5G07230)"/>
    <property type="match status" value="1"/>
</dbReference>
<dbReference type="Gene3D" id="3.20.20.60">
    <property type="entry name" value="Phosphoenolpyruvate-binding domains"/>
    <property type="match status" value="1"/>
</dbReference>
<name>A0A1H6YFT4_9GAMM</name>
<dbReference type="InterPro" id="IPR039556">
    <property type="entry name" value="ICL/PEPM"/>
</dbReference>
<dbReference type="GO" id="GO:0016829">
    <property type="term" value="F:lyase activity"/>
    <property type="evidence" value="ECO:0007669"/>
    <property type="project" value="UniProtKB-KW"/>
</dbReference>
<protein>
    <submittedName>
        <fullName evidence="2">2-Methylisocitrate lyase, PEP mutase family</fullName>
    </submittedName>
</protein>
<gene>
    <name evidence="2" type="ORF">SAMN04487997_3215</name>
</gene>
<sequence>MSTQNDKARLFHCLHVPGQPLVLFNAWDAGSARAVAEAGAQAIATGSWSVAAANGFADGEHLPFAFALDNLRRIVAAVAQPVTIDLESGYGDAPALVSATVAAALKGGAVGCNLEDSFPTDGRLRDMRDQTARLAAARQAAEDAGVGMFINARTDVFFQKPADVHDMAMVDAALERAHAYADAGASGLFVPGVVNEPLIARLAEASPLPLNIMVMPGVPGRARLAELGVARISHGPGPYRGAMQWLAEAARAAMA</sequence>